<dbReference type="Gene3D" id="3.40.50.10540">
    <property type="entry name" value="Crotonobetainyl-coa:carnitine coa-transferase, domain 1"/>
    <property type="match status" value="1"/>
</dbReference>
<protein>
    <submittedName>
        <fullName evidence="2">Phosphate:H symporter (Phosphate:H symporter, variant)</fullName>
    </submittedName>
</protein>
<dbReference type="InterPro" id="IPR050509">
    <property type="entry name" value="CoA-transferase_III"/>
</dbReference>
<dbReference type="Pfam" id="PF02515">
    <property type="entry name" value="CoA_transf_3"/>
    <property type="match status" value="1"/>
</dbReference>
<comment type="similarity">
    <text evidence="1">Belongs to the CoA-transferase III family.</text>
</comment>
<accession>A0A5K1K1Z2</accession>
<dbReference type="AlphaFoldDB" id="A0A5K1K1Z2"/>
<reference evidence="2" key="1">
    <citation type="submission" date="2019-10" db="EMBL/GenBank/DDBJ databases">
        <authorList>
            <person name="Nor Muhammad N."/>
        </authorList>
    </citation>
    <scope>NUCLEOTIDE SEQUENCE</scope>
</reference>
<proteinExistence type="inferred from homology"/>
<sequence>MAGMILADFGAEVVRIDRPGSNGSITPDVLARGKRSIAIDPKTPSGYAVVRKLVEQADVLIDPFRPGVMERLKLGPELFVGDSVSKTKGMNEKLIYARLAGFSRTGECSLMRCHDLNYLAVSGVLSMFPGERKPEFPLNLLADFGGGGLMCVLGILLALIDRSRSGLGQVVNTDMVTGLRYLATWPLLLSHLRLPIFGDTRGTGLLDGGCPYYNVYTCADGRWVSVGCLEPQFFRLFVEQFLKALPPDFTVDGWRLTPDDQHDRDSWPRMKNFIEEGFKLMPRDHWTEVFYGLSSRCGLALDLLC</sequence>
<dbReference type="EMBL" id="LR727874">
    <property type="protein sequence ID" value="VWO99752.1"/>
    <property type="molecule type" value="Genomic_DNA"/>
</dbReference>
<name>A0A5K1K1Z2_9APHY</name>
<gene>
    <name evidence="2" type="primary">J9VMW8</name>
</gene>
<dbReference type="Gene3D" id="3.30.1540.10">
    <property type="entry name" value="formyl-coa transferase, domain 3"/>
    <property type="match status" value="1"/>
</dbReference>
<dbReference type="InterPro" id="IPR044855">
    <property type="entry name" value="CoA-Trfase_III_dom3_sf"/>
</dbReference>
<evidence type="ECO:0000256" key="1">
    <source>
        <dbReference type="ARBA" id="ARBA00008383"/>
    </source>
</evidence>
<dbReference type="InterPro" id="IPR003673">
    <property type="entry name" value="CoA-Trfase_fam_III"/>
</dbReference>
<dbReference type="PANTHER" id="PTHR48228">
    <property type="entry name" value="SUCCINYL-COA--D-CITRAMALATE COA-TRANSFERASE"/>
    <property type="match status" value="1"/>
</dbReference>
<dbReference type="SUPFAM" id="SSF89796">
    <property type="entry name" value="CoA-transferase family III (CaiB/BaiF)"/>
    <property type="match status" value="1"/>
</dbReference>
<evidence type="ECO:0000313" key="2">
    <source>
        <dbReference type="EMBL" id="VWO99752.1"/>
    </source>
</evidence>
<dbReference type="GO" id="GO:0003824">
    <property type="term" value="F:catalytic activity"/>
    <property type="evidence" value="ECO:0007669"/>
    <property type="project" value="InterPro"/>
</dbReference>
<organism evidence="2">
    <name type="scientific">Ganoderma boninense</name>
    <dbReference type="NCBI Taxonomy" id="34458"/>
    <lineage>
        <taxon>Eukaryota</taxon>
        <taxon>Fungi</taxon>
        <taxon>Dikarya</taxon>
        <taxon>Basidiomycota</taxon>
        <taxon>Agaricomycotina</taxon>
        <taxon>Agaricomycetes</taxon>
        <taxon>Polyporales</taxon>
        <taxon>Polyporaceae</taxon>
        <taxon>Ganoderma</taxon>
    </lineage>
</organism>
<dbReference type="InterPro" id="IPR023606">
    <property type="entry name" value="CoA-Trfase_III_dom_1_sf"/>
</dbReference>
<dbReference type="PANTHER" id="PTHR48228:SF5">
    <property type="entry name" value="ALPHA-METHYLACYL-COA RACEMASE"/>
    <property type="match status" value="1"/>
</dbReference>